<evidence type="ECO:0000259" key="9">
    <source>
        <dbReference type="PROSITE" id="PS50523"/>
    </source>
</evidence>
<proteinExistence type="inferred from homology"/>
<name>A0A097I4D1_9REOV</name>
<dbReference type="GO" id="GO:0019079">
    <property type="term" value="P:viral genome replication"/>
    <property type="evidence" value="ECO:0007669"/>
    <property type="project" value="InterPro"/>
</dbReference>
<evidence type="ECO:0000256" key="8">
    <source>
        <dbReference type="PIRNR" id="PIRNR000821"/>
    </source>
</evidence>
<dbReference type="InterPro" id="IPR008723">
    <property type="entry name" value="RNA_pol_orbivir"/>
</dbReference>
<dbReference type="EMBL" id="KJ495745">
    <property type="protein sequence ID" value="AIT55702.1"/>
    <property type="molecule type" value="Genomic_RNA"/>
</dbReference>
<keyword evidence="5 8" id="KW-0548">Nucleotidyltransferase</keyword>
<dbReference type="GO" id="GO:0000166">
    <property type="term" value="F:nucleotide binding"/>
    <property type="evidence" value="ECO:0007669"/>
    <property type="project" value="UniProtKB-KW"/>
</dbReference>
<accession>A0A097I4D1</accession>
<evidence type="ECO:0000256" key="6">
    <source>
        <dbReference type="ARBA" id="ARBA00022741"/>
    </source>
</evidence>
<dbReference type="Pfam" id="PF05788">
    <property type="entry name" value="Orbi_VP1"/>
    <property type="match status" value="1"/>
</dbReference>
<dbReference type="GO" id="GO:0003723">
    <property type="term" value="F:RNA binding"/>
    <property type="evidence" value="ECO:0007669"/>
    <property type="project" value="InterPro"/>
</dbReference>
<evidence type="ECO:0000256" key="1">
    <source>
        <dbReference type="ARBA" id="ARBA00009581"/>
    </source>
</evidence>
<evidence type="ECO:0000256" key="4">
    <source>
        <dbReference type="ARBA" id="ARBA00022679"/>
    </source>
</evidence>
<keyword evidence="4 8" id="KW-0808">Transferase</keyword>
<feature type="domain" description="RdRp catalytic" evidence="9">
    <location>
        <begin position="564"/>
        <end position="814"/>
    </location>
</feature>
<evidence type="ECO:0000256" key="7">
    <source>
        <dbReference type="ARBA" id="ARBA00022953"/>
    </source>
</evidence>
<evidence type="ECO:0000313" key="11">
    <source>
        <dbReference type="Proteomes" id="UP000144876"/>
    </source>
</evidence>
<dbReference type="PROSITE" id="PS50523">
    <property type="entry name" value="RDRP_DSRNA_REO"/>
    <property type="match status" value="1"/>
</dbReference>
<dbReference type="InterPro" id="IPR043502">
    <property type="entry name" value="DNA/RNA_pol_sf"/>
</dbReference>
<reference evidence="10 11" key="1">
    <citation type="journal article" date="2014" name="PLoS ONE">
        <title>Full genome characterization of the culicoides-borne marsupial orbiviruses: wallal virus, mudjinbarry virus and warrego viruses.</title>
        <authorList>
            <person name="Belaganahalli M.N."/>
            <person name="Maan S."/>
            <person name="Maan N.S."/>
            <person name="Pritchard I."/>
            <person name="Kirkland P.D."/>
            <person name="Brownlie J."/>
            <person name="Attoui H."/>
            <person name="Mertens P.P."/>
        </authorList>
    </citation>
    <scope>NUCLEOTIDE SEQUENCE [LARGE SCALE GENOMIC DNA]</scope>
    <source>
        <strain evidence="10">AUS1978/09</strain>
    </source>
</reference>
<protein>
    <recommendedName>
        <fullName evidence="2 8">RNA-directed RNA polymerase</fullName>
        <ecNumber evidence="2 8">2.7.7.48</ecNumber>
    </recommendedName>
</protein>
<sequence length="1306" mass="151150">MVATVRGAEIIKRVIENFFPNHKFDVTKGFQHVYRFSAKIREIRRKKGTKYHTDDDVLEKQARARNTTLYGIPIINEASWSELLAEKKSDDVGLKIYEDSQIPLAELEPEEEFLRNYEVVEREGEEMLQTYVEMRARNEMQIYGDLPIKIWYAFIESVAVEEKHVPAGLQLMRAFITKYDEPFHQGLRDLSKIDTFKMSYTTPLLFEMCCMESILEFNIKKRMEEEKLKNLEFGDTPVDPFELLREFFYVCIPHPKKINNTLRSPYSWFVKLWGVAADPIIVLKSHASDDRNSKDVFYEKFSHVKNTYVELFKGTFYKKSRDDNIKKVEEAIEYSQELGCHDKQLKIFLSMIKKVYETPFYPNRPSNLILASFMLSIQTITGYGRAWTVNKSTDFDKQMKPAKDNYIERVSNYTENNFIKAYDEARAAREEIVMPEELYTSMLRLARNTSSGFSTKVLVKKSFGPSTHKKHELVEVSSRIKALVIFTKGHTVFTPEELNRKYNTVTHYQTKGQREVPIKSTRIIYSINLSILVPQLIVTLPMNEYFARVGGTTSPESKRMGGKIIVGDLEATGSRVMDAGDTFRNSGDPEIFSMAIDYSEYDTHLTRHNFRGGMIRGLRAAMKQYSNLRYEGYTLDELIDFGYGDGRVSMSLWNGKRRVFKIALSEYLRLEDEDRITGDFRPPMGVKPIKSLDILKKVNENEKGPYILVSPTDGSDLAMIDTHLSGENSTLIANSFHNMAIGTIIQEEVRRKFPDEIAFLSEQYVGDDTILYTKLHTRDSKKVNELIEIVFDVVKKCGHEASESKTMMTPFSVEKTQTHAKQGVYVPQDRMMIISSERRKDIEDVQGYVRSQVQTMITKVSRGFSHELANWILLLKSTFIGAWKLKRTILCEDVYRDRKFDDDKEDGYTLVTIRNPLSLYLPLSWNGFGAHFAALNVVMSDEIFLDSMMMSKLRDEMNNLVPLAGKLLPLWNETEADKRQIMPETKMSFFQKMARPAVRIALTTPEILEVVEQLPLGDYGPNRISRTMMHSALLKEATARSLLVSGYELEYQQKLNGWREQPVYFNLNEESGYITSNYAKMFDVYFENDIVEEPYVFPDQNLSPQFYIQKAIIGPRRSDRIRMSYIDRIDAILRKDVVMRGFLTANTIINVLEKVGLSHTSVDLTTLFTLMNIETKVAEELAQYLTSERVKFDALKLLKRGMIGDEFCMSLNVSTQEMVDLVLRHPRELTKTEIDAVNLYVSQLTMLRAAIGLKRKTIRLTVTPDAKSRYKMRIQRYRTHAPKLKLIKKLIDINRLSVRMLENQFV</sequence>
<evidence type="ECO:0000256" key="5">
    <source>
        <dbReference type="ARBA" id="ARBA00022695"/>
    </source>
</evidence>
<dbReference type="Proteomes" id="UP000144876">
    <property type="component" value="Genome"/>
</dbReference>
<keyword evidence="7 8" id="KW-0693">Viral RNA replication</keyword>
<organism evidence="10 11">
    <name type="scientific">Wallal virus</name>
    <dbReference type="NCBI Taxonomy" id="40061"/>
    <lineage>
        <taxon>Viruses</taxon>
        <taxon>Riboviria</taxon>
        <taxon>Orthornavirae</taxon>
        <taxon>Duplornaviricota</taxon>
        <taxon>Resentoviricetes</taxon>
        <taxon>Reovirales</taxon>
        <taxon>Sedoreoviridae</taxon>
        <taxon>Orbivirus</taxon>
        <taxon>Orbivirus betamitchellense</taxon>
    </lineage>
</organism>
<dbReference type="SUPFAM" id="SSF56672">
    <property type="entry name" value="DNA/RNA polymerases"/>
    <property type="match status" value="1"/>
</dbReference>
<keyword evidence="6 8" id="KW-0547">Nucleotide-binding</keyword>
<evidence type="ECO:0000256" key="3">
    <source>
        <dbReference type="ARBA" id="ARBA00022484"/>
    </source>
</evidence>
<evidence type="ECO:0000256" key="2">
    <source>
        <dbReference type="ARBA" id="ARBA00012494"/>
    </source>
</evidence>
<evidence type="ECO:0000313" key="10">
    <source>
        <dbReference type="EMBL" id="AIT55702.1"/>
    </source>
</evidence>
<dbReference type="InterPro" id="IPR007097">
    <property type="entry name" value="RNA-dir_pol_reovirus"/>
</dbReference>
<dbReference type="GO" id="GO:0006351">
    <property type="term" value="P:DNA-templated transcription"/>
    <property type="evidence" value="ECO:0007669"/>
    <property type="project" value="UniProtKB-UniRule"/>
</dbReference>
<dbReference type="PIRSF" id="PIRSF000821">
    <property type="entry name" value="RdRPol"/>
    <property type="match status" value="1"/>
</dbReference>
<keyword evidence="3 8" id="KW-0696">RNA-directed RNA polymerase</keyword>
<dbReference type="EC" id="2.7.7.48" evidence="2 8"/>
<dbReference type="GO" id="GO:0003968">
    <property type="term" value="F:RNA-directed RNA polymerase activity"/>
    <property type="evidence" value="ECO:0007669"/>
    <property type="project" value="UniProtKB-UniRule"/>
</dbReference>
<comment type="similarity">
    <text evidence="1 8">Belongs to the reoviridae RNA-directed RNA polymerase family.</text>
</comment>
<comment type="catalytic activity">
    <reaction evidence="8">
        <text>RNA(n) + a ribonucleoside 5'-triphosphate = RNA(n+1) + diphosphate</text>
        <dbReference type="Rhea" id="RHEA:21248"/>
        <dbReference type="Rhea" id="RHEA-COMP:14527"/>
        <dbReference type="Rhea" id="RHEA-COMP:17342"/>
        <dbReference type="ChEBI" id="CHEBI:33019"/>
        <dbReference type="ChEBI" id="CHEBI:61557"/>
        <dbReference type="ChEBI" id="CHEBI:140395"/>
        <dbReference type="EC" id="2.7.7.48"/>
    </reaction>
</comment>